<name>A0ABT7QRH1_9BACT</name>
<proteinExistence type="predicted"/>
<dbReference type="Pfam" id="PF13501">
    <property type="entry name" value="SoxY"/>
    <property type="match status" value="1"/>
</dbReference>
<evidence type="ECO:0000259" key="1">
    <source>
        <dbReference type="Pfam" id="PF13501"/>
    </source>
</evidence>
<sequence>MNRRHFLVFSFCIFPYAGEVFAVDYRKRNPLAWKASSINDAAMELYGREKFATIQKSTAIELIVPRGIVRDPENIPITIRSSLQAKTLAIFQDANPKSLVAVFDINEESVIEYELNIIMEFKGTVFAVLEGLDGKLYYTREYIEVLHLSCMGSGE</sequence>
<dbReference type="InterPro" id="IPR032711">
    <property type="entry name" value="SoxY"/>
</dbReference>
<dbReference type="Gene3D" id="2.60.40.2470">
    <property type="entry name" value="SoxY domain"/>
    <property type="match status" value="1"/>
</dbReference>
<accession>A0ABT7QRH1</accession>
<reference evidence="2" key="1">
    <citation type="submission" date="2023-01" db="EMBL/GenBank/DDBJ databases">
        <title>Sulfurovum sp. XTW-4 genome assembly.</title>
        <authorList>
            <person name="Wang J."/>
        </authorList>
    </citation>
    <scope>NUCLEOTIDE SEQUENCE</scope>
    <source>
        <strain evidence="2">XTW-4</strain>
    </source>
</reference>
<evidence type="ECO:0000313" key="2">
    <source>
        <dbReference type="EMBL" id="MDM5263664.1"/>
    </source>
</evidence>
<keyword evidence="3" id="KW-1185">Reference proteome</keyword>
<protein>
    <recommendedName>
        <fullName evidence="1">Ig-like SoxY domain-containing protein</fullName>
    </recommendedName>
</protein>
<feature type="domain" description="Ig-like SoxY" evidence="1">
    <location>
        <begin position="53"/>
        <end position="146"/>
    </location>
</feature>
<evidence type="ECO:0000313" key="3">
    <source>
        <dbReference type="Proteomes" id="UP001169066"/>
    </source>
</evidence>
<dbReference type="Proteomes" id="UP001169066">
    <property type="component" value="Unassembled WGS sequence"/>
</dbReference>
<comment type="caution">
    <text evidence="2">The sequence shown here is derived from an EMBL/GenBank/DDBJ whole genome shotgun (WGS) entry which is preliminary data.</text>
</comment>
<dbReference type="EMBL" id="JAQIBC010000003">
    <property type="protein sequence ID" value="MDM5263664.1"/>
    <property type="molecule type" value="Genomic_DNA"/>
</dbReference>
<organism evidence="2 3">
    <name type="scientific">Sulfurovum xiamenensis</name>
    <dbReference type="NCBI Taxonomy" id="3019066"/>
    <lineage>
        <taxon>Bacteria</taxon>
        <taxon>Pseudomonadati</taxon>
        <taxon>Campylobacterota</taxon>
        <taxon>Epsilonproteobacteria</taxon>
        <taxon>Campylobacterales</taxon>
        <taxon>Sulfurovaceae</taxon>
        <taxon>Sulfurovum</taxon>
    </lineage>
</organism>
<dbReference type="RefSeq" id="WP_289401651.1">
    <property type="nucleotide sequence ID" value="NZ_JAQIBC010000003.1"/>
</dbReference>
<gene>
    <name evidence="2" type="ORF">PF327_05575</name>
</gene>
<dbReference type="InterPro" id="IPR038162">
    <property type="entry name" value="SoxY_sf"/>
</dbReference>